<dbReference type="Gene3D" id="4.10.640.10">
    <property type="entry name" value="Ribosomal protein S18"/>
    <property type="match status" value="1"/>
</dbReference>
<evidence type="ECO:0000256" key="3">
    <source>
        <dbReference type="ARBA" id="ARBA00023274"/>
    </source>
</evidence>
<sequence>MAHHSRVRSPLAITANITHSDVELLCRFLTEHGKIIPRRTSGLMAKQQTKLAKAIKRARIMALLPFVAKEL</sequence>
<name>A0A679C9X7_9CRYP</name>
<geneLocation type="plastid" evidence="5"/>
<accession>A0A679C9X7</accession>
<dbReference type="GO" id="GO:0003735">
    <property type="term" value="F:structural constituent of ribosome"/>
    <property type="evidence" value="ECO:0007669"/>
    <property type="project" value="InterPro"/>
</dbReference>
<dbReference type="GO" id="GO:1990904">
    <property type="term" value="C:ribonucleoprotein complex"/>
    <property type="evidence" value="ECO:0007669"/>
    <property type="project" value="UniProtKB-KW"/>
</dbReference>
<evidence type="ECO:0000256" key="4">
    <source>
        <dbReference type="RuleBase" id="RU003910"/>
    </source>
</evidence>
<dbReference type="Pfam" id="PF01084">
    <property type="entry name" value="Ribosomal_S18"/>
    <property type="match status" value="1"/>
</dbReference>
<keyword evidence="5" id="KW-0934">Plastid</keyword>
<reference evidence="5" key="1">
    <citation type="journal article" date="2020" name="Genome Biol. Evol.">
        <title>Comparative plastid genomics of Cryptomonas species reveals fine-scale genomic responses to loss of photosynthesis.</title>
        <authorList>
            <person name="Tanifuji G."/>
            <person name="Kamikawa R."/>
            <person name="Moore C.E."/>
            <person name="Mills T."/>
            <person name="Onodera N.T."/>
            <person name="Kashiyama Y."/>
            <person name="Archibald J.M."/>
            <person name="Inagaki Y."/>
            <person name="Hashimoto T."/>
        </authorList>
    </citation>
    <scope>NUCLEOTIDE SEQUENCE</scope>
    <source>
        <strain evidence="5">CCAC 1634 B</strain>
    </source>
</reference>
<dbReference type="GO" id="GO:0006412">
    <property type="term" value="P:translation"/>
    <property type="evidence" value="ECO:0007669"/>
    <property type="project" value="InterPro"/>
</dbReference>
<dbReference type="PANTHER" id="PTHR13479:SF40">
    <property type="entry name" value="SMALL RIBOSOMAL SUBUNIT PROTEIN BS18M"/>
    <property type="match status" value="1"/>
</dbReference>
<dbReference type="EMBL" id="LC484193">
    <property type="protein sequence ID" value="BBK20449.1"/>
    <property type="molecule type" value="Genomic_DNA"/>
</dbReference>
<dbReference type="GO" id="GO:0005840">
    <property type="term" value="C:ribosome"/>
    <property type="evidence" value="ECO:0007669"/>
    <property type="project" value="UniProtKB-KW"/>
</dbReference>
<dbReference type="AlphaFoldDB" id="A0A679C9X7"/>
<dbReference type="PRINTS" id="PR00974">
    <property type="entry name" value="RIBOSOMALS18"/>
</dbReference>
<dbReference type="NCBIfam" id="TIGR00165">
    <property type="entry name" value="S18"/>
    <property type="match status" value="1"/>
</dbReference>
<keyword evidence="3 4" id="KW-0687">Ribonucleoprotein</keyword>
<protein>
    <submittedName>
        <fullName evidence="5">Ribosomal protein S18</fullName>
    </submittedName>
</protein>
<dbReference type="InterPro" id="IPR001648">
    <property type="entry name" value="Ribosomal_bS18"/>
</dbReference>
<dbReference type="HAMAP" id="MF_00270">
    <property type="entry name" value="Ribosomal_bS18"/>
    <property type="match status" value="1"/>
</dbReference>
<evidence type="ECO:0000256" key="2">
    <source>
        <dbReference type="ARBA" id="ARBA00022980"/>
    </source>
</evidence>
<keyword evidence="2 4" id="KW-0689">Ribosomal protein</keyword>
<dbReference type="SUPFAM" id="SSF46911">
    <property type="entry name" value="Ribosomal protein S18"/>
    <property type="match status" value="1"/>
</dbReference>
<dbReference type="InterPro" id="IPR036870">
    <property type="entry name" value="Ribosomal_bS18_sf"/>
</dbReference>
<comment type="similarity">
    <text evidence="1 4">Belongs to the bacterial ribosomal protein bS18 family.</text>
</comment>
<evidence type="ECO:0000256" key="1">
    <source>
        <dbReference type="ARBA" id="ARBA00005589"/>
    </source>
</evidence>
<gene>
    <name evidence="5" type="primary">rps18</name>
    <name evidence="5" type="ORF">CryM1634B_p014</name>
</gene>
<dbReference type="PANTHER" id="PTHR13479">
    <property type="entry name" value="30S RIBOSOMAL PROTEIN S18"/>
    <property type="match status" value="1"/>
</dbReference>
<evidence type="ECO:0000313" key="5">
    <source>
        <dbReference type="EMBL" id="BBK20449.1"/>
    </source>
</evidence>
<organism evidence="5">
    <name type="scientific">Cryptomonas sp. CCAC 1634B</name>
    <dbReference type="NCBI Taxonomy" id="2051848"/>
    <lineage>
        <taxon>Eukaryota</taxon>
        <taxon>Cryptophyceae</taxon>
        <taxon>Cryptomonadales</taxon>
        <taxon>Cryptomonadaceae</taxon>
        <taxon>Cryptomonas</taxon>
    </lineage>
</organism>
<proteinExistence type="inferred from homology"/>
<dbReference type="GO" id="GO:0070181">
    <property type="term" value="F:small ribosomal subunit rRNA binding"/>
    <property type="evidence" value="ECO:0007669"/>
    <property type="project" value="TreeGrafter"/>
</dbReference>